<proteinExistence type="predicted"/>
<name>A0A8C6DE84_MOSMO</name>
<organism evidence="1 2">
    <name type="scientific">Moschus moschiferus</name>
    <name type="common">Siberian musk deer</name>
    <name type="synonym">Moschus sibiricus</name>
    <dbReference type="NCBI Taxonomy" id="68415"/>
    <lineage>
        <taxon>Eukaryota</taxon>
        <taxon>Metazoa</taxon>
        <taxon>Chordata</taxon>
        <taxon>Craniata</taxon>
        <taxon>Vertebrata</taxon>
        <taxon>Euteleostomi</taxon>
        <taxon>Mammalia</taxon>
        <taxon>Eutheria</taxon>
        <taxon>Laurasiatheria</taxon>
        <taxon>Artiodactyla</taxon>
        <taxon>Ruminantia</taxon>
        <taxon>Pecora</taxon>
        <taxon>Moschidae</taxon>
        <taxon>Moschus</taxon>
    </lineage>
</organism>
<dbReference type="PANTHER" id="PTHR32022:SF10">
    <property type="entry name" value="D-GLUTAMATE CYCLASE, MITOCHONDRIAL"/>
    <property type="match status" value="1"/>
</dbReference>
<reference evidence="1" key="1">
    <citation type="submission" date="2025-08" db="UniProtKB">
        <authorList>
            <consortium name="Ensembl"/>
        </authorList>
    </citation>
    <scope>IDENTIFICATION</scope>
</reference>
<dbReference type="GO" id="GO:0006536">
    <property type="term" value="P:glutamate metabolic process"/>
    <property type="evidence" value="ECO:0007669"/>
    <property type="project" value="TreeGrafter"/>
</dbReference>
<dbReference type="PANTHER" id="PTHR32022">
    <property type="entry name" value="D-GLUTAMATE CYCLASE, MITOCHONDRIAL"/>
    <property type="match status" value="1"/>
</dbReference>
<evidence type="ECO:0000313" key="2">
    <source>
        <dbReference type="Proteomes" id="UP000694544"/>
    </source>
</evidence>
<dbReference type="SUPFAM" id="SSF160920">
    <property type="entry name" value="PSTPO5379-like"/>
    <property type="match status" value="1"/>
</dbReference>
<evidence type="ECO:0000313" key="1">
    <source>
        <dbReference type="Ensembl" id="ENSMMSP00000014436.1"/>
    </source>
</evidence>
<reference evidence="1" key="2">
    <citation type="submission" date="2025-09" db="UniProtKB">
        <authorList>
            <consortium name="Ensembl"/>
        </authorList>
    </citation>
    <scope>IDENTIFICATION</scope>
</reference>
<sequence length="89" mass="9928">MIFTFHLKSCFPSALRSLILQKKPNTRNMSSMSRPASVVVPPRPLALAFEKFCQDFQANSGPLLLLGQSEPDKWTLPNLATVPVTRQNT</sequence>
<protein>
    <submittedName>
        <fullName evidence="1">Uncharacterized protein</fullName>
    </submittedName>
</protein>
<dbReference type="Proteomes" id="UP000694544">
    <property type="component" value="Unplaced"/>
</dbReference>
<dbReference type="AlphaFoldDB" id="A0A8C6DE84"/>
<dbReference type="GeneTree" id="ENSGT00940000169193"/>
<accession>A0A8C6DE84</accession>
<dbReference type="Ensembl" id="ENSMMST00000015938.1">
    <property type="protein sequence ID" value="ENSMMSP00000014436.1"/>
    <property type="gene ID" value="ENSMMSG00000011012.1"/>
</dbReference>
<keyword evidence="2" id="KW-1185">Reference proteome</keyword>
<dbReference type="InterPro" id="IPR038021">
    <property type="entry name" value="Putative_hydro-lyase"/>
</dbReference>
<dbReference type="Gene3D" id="3.40.1640.10">
    <property type="entry name" value="PSTPO5379-like"/>
    <property type="match status" value="1"/>
</dbReference>
<dbReference type="GO" id="GO:0047820">
    <property type="term" value="F:D-glutamate cyclase activity"/>
    <property type="evidence" value="ECO:0007669"/>
    <property type="project" value="TreeGrafter"/>
</dbReference>